<dbReference type="InterPro" id="IPR014544">
    <property type="entry name" value="UCP028408"/>
</dbReference>
<feature type="domain" description="Wadjet protein JetD C-terminal" evidence="1">
    <location>
        <begin position="206"/>
        <end position="382"/>
    </location>
</feature>
<dbReference type="STRING" id="1817756.A2140_00590"/>
<evidence type="ECO:0008006" key="5">
    <source>
        <dbReference type="Google" id="ProtNLM"/>
    </source>
</evidence>
<dbReference type="Proteomes" id="UP000178379">
    <property type="component" value="Unassembled WGS sequence"/>
</dbReference>
<comment type="caution">
    <text evidence="3">The sequence shown here is derived from an EMBL/GenBank/DDBJ whole genome shotgun (WGS) entry which is preliminary data.</text>
</comment>
<gene>
    <name evidence="3" type="ORF">A2140_00590</name>
</gene>
<accession>A0A1F6T0T8</accession>
<dbReference type="AlphaFoldDB" id="A0A1F6T0T8"/>
<reference evidence="3 4" key="1">
    <citation type="journal article" date="2016" name="Nat. Commun.">
        <title>Thousands of microbial genomes shed light on interconnected biogeochemical processes in an aquifer system.</title>
        <authorList>
            <person name="Anantharaman K."/>
            <person name="Brown C.T."/>
            <person name="Hug L.A."/>
            <person name="Sharon I."/>
            <person name="Castelle C.J."/>
            <person name="Probst A.J."/>
            <person name="Thomas B.C."/>
            <person name="Singh A."/>
            <person name="Wilkins M.J."/>
            <person name="Karaoz U."/>
            <person name="Brodie E.L."/>
            <person name="Williams K.H."/>
            <person name="Hubbard S.S."/>
            <person name="Banfield J.F."/>
        </authorList>
    </citation>
    <scope>NUCLEOTIDE SEQUENCE [LARGE SCALE GENOMIC DNA]</scope>
</reference>
<evidence type="ECO:0000313" key="4">
    <source>
        <dbReference type="Proteomes" id="UP000178379"/>
    </source>
</evidence>
<dbReference type="EMBL" id="MFSQ01000117">
    <property type="protein sequence ID" value="OGI38569.1"/>
    <property type="molecule type" value="Genomic_DNA"/>
</dbReference>
<name>A0A1F6T0T8_9PROT</name>
<organism evidence="3 4">
    <name type="scientific">Candidatus Muproteobacteria bacterium RBG_16_62_13</name>
    <dbReference type="NCBI Taxonomy" id="1817756"/>
    <lineage>
        <taxon>Bacteria</taxon>
        <taxon>Pseudomonadati</taxon>
        <taxon>Pseudomonadota</taxon>
        <taxon>Candidatus Muproteobacteria</taxon>
    </lineage>
</organism>
<protein>
    <recommendedName>
        <fullName evidence="5">Wadjet protein JetD C-terminal domain-containing protein</fullName>
    </recommendedName>
</protein>
<dbReference type="Pfam" id="PF11795">
    <property type="entry name" value="DUF3322"/>
    <property type="match status" value="1"/>
</dbReference>
<sequence length="388" mass="44743">MAKSFLVDPEDVRQRLSTRYRAGHRRWLEGGGDWPLTLPLGAPSEREAREHKALVQAWLAQWQAWRGAGEVVWVERRWPILGTQYVPERIILRDARQIAMWLGQLERWQRAEQRYAVMAERWPRLVGGLAKYFDLLADYSEDDFRKLSAMLEWLESHPNSGLYIRQLPVPGVDTKWLASRRALIAEIFSVIQASADRVVEFYAVTGIRREPTLMRLRLLDSGARQVIGGLGDISAPAEEIAQLSLPLRRIFIVENLQTGLAFTELPGSAVFMGLGYAVELLSLIPWLRQLPCFYWGDLDTHGFAILNRIRCYLPDIHSILMDEAALLDHRDLWGQEDKPVRADLPMLTGAERGLYNNISSHRWAPRLRLEQERIPWIYAWQRLSCIAT</sequence>
<dbReference type="InterPro" id="IPR024537">
    <property type="entry name" value="DUF3322"/>
</dbReference>
<dbReference type="InterPro" id="IPR024534">
    <property type="entry name" value="JetD_C"/>
</dbReference>
<dbReference type="PIRSF" id="PIRSF028408">
    <property type="entry name" value="UCP028408"/>
    <property type="match status" value="1"/>
</dbReference>
<feature type="domain" description="DUF3322" evidence="2">
    <location>
        <begin position="9"/>
        <end position="188"/>
    </location>
</feature>
<evidence type="ECO:0000259" key="1">
    <source>
        <dbReference type="Pfam" id="PF09983"/>
    </source>
</evidence>
<evidence type="ECO:0000259" key="2">
    <source>
        <dbReference type="Pfam" id="PF11795"/>
    </source>
</evidence>
<evidence type="ECO:0000313" key="3">
    <source>
        <dbReference type="EMBL" id="OGI38569.1"/>
    </source>
</evidence>
<proteinExistence type="predicted"/>
<dbReference type="Pfam" id="PF09983">
    <property type="entry name" value="JetD_C"/>
    <property type="match status" value="1"/>
</dbReference>